<accession>G0WHD9</accession>
<protein>
    <recommendedName>
        <fullName evidence="4">Helicase C-terminal domain-containing protein</fullName>
    </recommendedName>
</protein>
<dbReference type="OrthoDB" id="4070089at2759"/>
<keyword evidence="3" id="KW-0067">ATP-binding</keyword>
<comment type="similarity">
    <text evidence="1">Belongs to the helicase family. Yeast subtelomeric Y' repeat subfamily.</text>
</comment>
<organism evidence="5 6">
    <name type="scientific">Naumovozyma dairenensis (strain ATCC 10597 / BCRC 20456 / CBS 421 / NBRC 0211 / NRRL Y-12639)</name>
    <name type="common">Saccharomyces dairenensis</name>
    <dbReference type="NCBI Taxonomy" id="1071378"/>
    <lineage>
        <taxon>Eukaryota</taxon>
        <taxon>Fungi</taxon>
        <taxon>Dikarya</taxon>
        <taxon>Ascomycota</taxon>
        <taxon>Saccharomycotina</taxon>
        <taxon>Saccharomycetes</taxon>
        <taxon>Saccharomycetales</taxon>
        <taxon>Saccharomycetaceae</taxon>
        <taxon>Naumovozyma</taxon>
    </lineage>
</organism>
<gene>
    <name evidence="5" type="primary">NDAI0K00100</name>
    <name evidence="5" type="ordered locus">NDAI_0K00100</name>
</gene>
<dbReference type="InterPro" id="IPR001650">
    <property type="entry name" value="Helicase_C-like"/>
</dbReference>
<dbReference type="OMA" id="GLANIGH"/>
<dbReference type="HOGENOM" id="CLU_003044_2_0_1"/>
<dbReference type="eggNOG" id="ENOG502QWCT">
    <property type="taxonomic scope" value="Eukaryota"/>
</dbReference>
<proteinExistence type="inferred from homology"/>
<dbReference type="RefSeq" id="XP_003672443.1">
    <property type="nucleotide sequence ID" value="XM_003672395.1"/>
</dbReference>
<dbReference type="SUPFAM" id="SSF52540">
    <property type="entry name" value="P-loop containing nucleoside triphosphate hydrolases"/>
    <property type="match status" value="1"/>
</dbReference>
<dbReference type="EMBL" id="HE580277">
    <property type="protein sequence ID" value="CCD27200.1"/>
    <property type="molecule type" value="Genomic_DNA"/>
</dbReference>
<dbReference type="SMART" id="SM00487">
    <property type="entry name" value="DEXDc"/>
    <property type="match status" value="1"/>
</dbReference>
<sequence length="1571" mass="179454">MSDLNSQSINVSDRISIVDGFFVMVETSENNVTKKVIKNYETSTWKLTNKEITMVSNYKDRLFDITSYHTEYPNSELIPHNSHLLFENCTTIEKKFYPTNEGFKSVNSRTSKKDISESQTYSVIPIRLKGLPNKYLYYKNDTDNIQSFLNVTISRDIIQSRDSSFFEQEMCVGEIKFNEADLQLLRSFHAYKIEMENLSSGAFSAWYPEVRRLYHRRNIHHSYVNPTSGEAFPRSYKKETREKYARLVAPFLFLAKIVDRLSFATTVAIPEYVIEDANSVSSWLYAVHSDSDYSALWILMMRVCCFNWTSLTSEIPVVHKINAYREFFDGVKAFATYGILVRVTTSLDTNADDMFFNRNVSESWNWTSNIYHRVVQAYQDYKKFNTKVVPPDAVLISSKKFSKAYIQVFYNDVKNCFEKNLNDIREFYDNLLPVSAAADCVLNSRHAIMNENRNVPKVSMLLLFPSFILQRICPSLKPTCAPDKESIIKKITEMGVCIMWMVYFSAGGPYRFPEMLVLKYAGNQRNLFVDPVSRCIEIITQYSKSGDGKRSYKVLDKMTSDYMFYYVVVLRLILRSQLGADFDGMNCDLFGELDDDDSEDIREIDVARPADGLEMSSLEFTDNILQSFLFVDPAAGTLINYRQFAAFLKIYPSKVDSHMRLGFREMRHGMVSLLRNYVEADGEDVTTMATKENLAGHSAATGTSVYGVDHSRAAAGMTTVEIIFAIKVIAAWHAWLGFGYGKDELVEAEGLTNGQKRGFPLTRSLRDLYRSGEKVYGKDFKFREGQSDCAMEIYASETHLFPIQALPGYGKTALIQLPLVAVAQQHSHVISFVFVPYVALETNMRLRLSTGGLTYGAVKSLFANGPAVAEGDFRCNVYVGTFSDLASDNFITMMNDWYTLYQNILLGMVVIDEFHNLVTEQSYRGSTFKSIPDINFSLSWKLICMTGTAGKNLMKEGLRFIGVGDSLTTNITGSGVFYYNYVTSVPLVNVVKTFDYFDDHDAIVQKVKYVVTKFLTYADDTKVIIVCREKSTVELLGAVTFCDSIWVHGDLPTEVKLKKLQDFIQDSSKRILIGTKLVSESIDIPEVKMVLIVDYLPSVGEYIQTAGRLRQGGLCYTYWTRRSVCEDDKQQVDPQKCITNQVSKFYGLANIGHQLCCGNDVNITQELKNMADYTLNVETTTNEENDGGIETIEVEPTMANTIEPANIELTINTLHPQVPRGGELQLAPKRRRMNTTKDILQSLFGNCTNVFDFSGLPQEAIKYLHFYGVGESYFDFPLKSAAQTCYKCLGEKVEGCVCWKDSQISIRKIGLEVLLLYKSVLPGGSFDGVKRNILDGGLHRVLIQFVTNKVSMKKLVEAKLSKFYTAMIGFRRLRYPERVFKHDGQMTSTYNIMWESLLNRKLDIISFFSTKRSTLTLPELWSIVSESSFDERIVALRRVGSSRYGRYAFVIQHGGRIDYLLDAIGFDYLEFMVGYDQNKDFNSRKEYIGRNLPKKAPSVKVEQKLYIMMQFAIFHNEEFRALVYRVFPDLPTVGFFSHWLQLQKLKVTFPHDQSRPLYQVIGAMYWKWSNF</sequence>
<dbReference type="KEGG" id="ndi:NDAI_0K00100"/>
<evidence type="ECO:0000313" key="6">
    <source>
        <dbReference type="Proteomes" id="UP000000689"/>
    </source>
</evidence>
<dbReference type="InterPro" id="IPR037240">
    <property type="entry name" value="ORC1-binding_dom"/>
</dbReference>
<dbReference type="Pfam" id="PF00270">
    <property type="entry name" value="DEAD"/>
    <property type="match status" value="1"/>
</dbReference>
<dbReference type="Gene3D" id="3.40.50.300">
    <property type="entry name" value="P-loop containing nucleotide triphosphate hydrolases"/>
    <property type="match status" value="2"/>
</dbReference>
<keyword evidence="2" id="KW-0547">Nucleotide-binding</keyword>
<reference evidence="5 6" key="1">
    <citation type="journal article" date="2011" name="Proc. Natl. Acad. Sci. U.S.A.">
        <title>Evolutionary erosion of yeast sex chromosomes by mating-type switching accidents.</title>
        <authorList>
            <person name="Gordon J.L."/>
            <person name="Armisen D."/>
            <person name="Proux-Wera E."/>
            <person name="Oheigeartaigh S.S."/>
            <person name="Byrne K.P."/>
            <person name="Wolfe K.H."/>
        </authorList>
    </citation>
    <scope>NUCLEOTIDE SEQUENCE [LARGE SCALE GENOMIC DNA]</scope>
    <source>
        <strain evidence="6">ATCC 10597 / BCRC 20456 / CBS 421 / NBRC 0211 / NRRL Y-12639</strain>
    </source>
</reference>
<dbReference type="InterPro" id="IPR014001">
    <property type="entry name" value="Helicase_ATP-bd"/>
</dbReference>
<evidence type="ECO:0000313" key="5">
    <source>
        <dbReference type="EMBL" id="CCD27200.1"/>
    </source>
</evidence>
<dbReference type="SMART" id="SM00490">
    <property type="entry name" value="HELICc"/>
    <property type="match status" value="1"/>
</dbReference>
<dbReference type="SUPFAM" id="SSF144005">
    <property type="entry name" value="ORC1-binding domain"/>
    <property type="match status" value="1"/>
</dbReference>
<dbReference type="Pfam" id="PF00271">
    <property type="entry name" value="Helicase_C"/>
    <property type="match status" value="1"/>
</dbReference>
<dbReference type="InterPro" id="IPR011545">
    <property type="entry name" value="DEAD/DEAH_box_helicase_dom"/>
</dbReference>
<dbReference type="GO" id="GO:0005524">
    <property type="term" value="F:ATP binding"/>
    <property type="evidence" value="ECO:0007669"/>
    <property type="project" value="UniProtKB-KW"/>
</dbReference>
<dbReference type="GeneID" id="11498030"/>
<dbReference type="PROSITE" id="PS51194">
    <property type="entry name" value="HELICASE_CTER"/>
    <property type="match status" value="1"/>
</dbReference>
<dbReference type="InterPro" id="IPR021646">
    <property type="entry name" value="Sir1_ORC-binding"/>
</dbReference>
<dbReference type="InterPro" id="IPR027417">
    <property type="entry name" value="P-loop_NTPase"/>
</dbReference>
<dbReference type="Pfam" id="PF11603">
    <property type="entry name" value="Sir1"/>
    <property type="match status" value="1"/>
</dbReference>
<name>G0WHD9_NAUDC</name>
<dbReference type="STRING" id="1071378.G0WHD9"/>
<keyword evidence="6" id="KW-1185">Reference proteome</keyword>
<evidence type="ECO:0000256" key="2">
    <source>
        <dbReference type="ARBA" id="ARBA00022741"/>
    </source>
</evidence>
<evidence type="ECO:0000259" key="4">
    <source>
        <dbReference type="PROSITE" id="PS51194"/>
    </source>
</evidence>
<feature type="domain" description="Helicase C-terminal" evidence="4">
    <location>
        <begin position="1010"/>
        <end position="1153"/>
    </location>
</feature>
<evidence type="ECO:0000256" key="3">
    <source>
        <dbReference type="ARBA" id="ARBA00022840"/>
    </source>
</evidence>
<dbReference type="GO" id="GO:0003676">
    <property type="term" value="F:nucleic acid binding"/>
    <property type="evidence" value="ECO:0007669"/>
    <property type="project" value="InterPro"/>
</dbReference>
<evidence type="ECO:0000256" key="1">
    <source>
        <dbReference type="ARBA" id="ARBA00007201"/>
    </source>
</evidence>
<dbReference type="Proteomes" id="UP000000689">
    <property type="component" value="Chromosome 11"/>
</dbReference>